<organism evidence="1">
    <name type="scientific">uncultured Cytophagales bacterium</name>
    <dbReference type="NCBI Taxonomy" id="158755"/>
    <lineage>
        <taxon>Bacteria</taxon>
        <taxon>Pseudomonadati</taxon>
        <taxon>Bacteroidota</taxon>
        <taxon>Sphingobacteriia</taxon>
        <taxon>Sphingobacteriales</taxon>
        <taxon>environmental samples</taxon>
    </lineage>
</organism>
<name>A0A6J4KUW1_9SPHI</name>
<protein>
    <submittedName>
        <fullName evidence="1">Uncharacterized protein</fullName>
    </submittedName>
</protein>
<accession>A0A6J4KUW1</accession>
<reference evidence="1" key="1">
    <citation type="submission" date="2020-02" db="EMBL/GenBank/DDBJ databases">
        <authorList>
            <person name="Meier V. D."/>
        </authorList>
    </citation>
    <scope>NUCLEOTIDE SEQUENCE</scope>
    <source>
        <strain evidence="1">AVDCRST_MAG56</strain>
    </source>
</reference>
<proteinExistence type="predicted"/>
<gene>
    <name evidence="1" type="ORF">AVDCRST_MAG56-6504</name>
</gene>
<evidence type="ECO:0000313" key="1">
    <source>
        <dbReference type="EMBL" id="CAA9313989.1"/>
    </source>
</evidence>
<dbReference type="EMBL" id="CADCTQ010000534">
    <property type="protein sequence ID" value="CAA9313989.1"/>
    <property type="molecule type" value="Genomic_DNA"/>
</dbReference>
<sequence>MSNISSEAKVKLETLAPQVARLLQREFAPLRSPQTRARLEAEGKVKPIPGLENTYSLQVSPNYELILQSGHGGFIKGGRPFLSDIVNISRLEKAMVKAKPAPVKATGGANDAKAGTE</sequence>
<dbReference type="AlphaFoldDB" id="A0A6J4KUW1"/>